<dbReference type="GO" id="GO:0005886">
    <property type="term" value="C:plasma membrane"/>
    <property type="evidence" value="ECO:0007669"/>
    <property type="project" value="UniProtKB-SubCell"/>
</dbReference>
<keyword evidence="8" id="KW-1133">Transmembrane helix</keyword>
<dbReference type="GO" id="GO:0004674">
    <property type="term" value="F:protein serine/threonine kinase activity"/>
    <property type="evidence" value="ECO:0007669"/>
    <property type="project" value="UniProtKB-KW"/>
</dbReference>
<evidence type="ECO:0000256" key="1">
    <source>
        <dbReference type="ARBA" id="ARBA00004162"/>
    </source>
</evidence>
<sequence>MLSIAAIAGAVSLPSSQLHDFFSLTFQICDPPTSTQPPAPLLCNGSMTKMVENPWLPLLIAPPNDHCQAPTITSTPKIKIHDNPIVNAQLPRPPPNACPSAEASARPLLNHAIDTEEFEGLADPSLEKNYVDSEMFRMIEAAAACVRHSATKRPRMGQVVRALDSMVAADLNNGMRVEAINCFTLHIIKSHDYKELIPYQENDLFQSSPSHPPFFFHLSIAMEDRNTLASDCIVISCCCQCLILQIVVFILLKLPYKLVQKTKQYAKKKLGHRKREKTMIDDDRDDDRKGFGIDDECHGYECCMEEVEKVLEELSQKGEFAFGSFWGRDESGSLPRTSVVAKQDFNRHNVVQCHLIEMVN</sequence>
<comment type="catalytic activity">
    <reaction evidence="10">
        <text>L-threonyl-[protein] + ATP = O-phospho-L-threonyl-[protein] + ADP + H(+)</text>
        <dbReference type="Rhea" id="RHEA:46608"/>
        <dbReference type="Rhea" id="RHEA-COMP:11060"/>
        <dbReference type="Rhea" id="RHEA-COMP:11605"/>
        <dbReference type="ChEBI" id="CHEBI:15378"/>
        <dbReference type="ChEBI" id="CHEBI:30013"/>
        <dbReference type="ChEBI" id="CHEBI:30616"/>
        <dbReference type="ChEBI" id="CHEBI:61977"/>
        <dbReference type="ChEBI" id="CHEBI:456216"/>
        <dbReference type="EC" id="2.7.11.1"/>
    </reaction>
</comment>
<evidence type="ECO:0000256" key="3">
    <source>
        <dbReference type="ARBA" id="ARBA00022527"/>
    </source>
</evidence>
<keyword evidence="7" id="KW-0067">ATP-binding</keyword>
<evidence type="ECO:0000313" key="13">
    <source>
        <dbReference type="Proteomes" id="UP000306102"/>
    </source>
</evidence>
<dbReference type="InterPro" id="IPR047117">
    <property type="entry name" value="PERK1-13-like"/>
</dbReference>
<evidence type="ECO:0000256" key="4">
    <source>
        <dbReference type="ARBA" id="ARBA00022679"/>
    </source>
</evidence>
<evidence type="ECO:0000256" key="7">
    <source>
        <dbReference type="ARBA" id="ARBA00022840"/>
    </source>
</evidence>
<evidence type="ECO:0000256" key="11">
    <source>
        <dbReference type="ARBA" id="ARBA00048679"/>
    </source>
</evidence>
<protein>
    <recommendedName>
        <fullName evidence="2">non-specific serine/threonine protein kinase</fullName>
        <ecNumber evidence="2">2.7.11.1</ecNumber>
    </recommendedName>
</protein>
<dbReference type="STRING" id="542762.A0A4V3WQB0"/>
<dbReference type="AlphaFoldDB" id="A0A4V3WQB0"/>
<dbReference type="EC" id="2.7.11.1" evidence="2"/>
<evidence type="ECO:0000256" key="8">
    <source>
        <dbReference type="ARBA" id="ARBA00022989"/>
    </source>
</evidence>
<dbReference type="PANTHER" id="PTHR47982:SF45">
    <property type="entry name" value="NON-SPECIFIC SERINE_THREONINE PROTEIN KINASE"/>
    <property type="match status" value="1"/>
</dbReference>
<dbReference type="EMBL" id="SDRB02002346">
    <property type="protein sequence ID" value="THG19587.1"/>
    <property type="molecule type" value="Genomic_DNA"/>
</dbReference>
<evidence type="ECO:0000313" key="12">
    <source>
        <dbReference type="EMBL" id="THG19587.1"/>
    </source>
</evidence>
<keyword evidence="3" id="KW-0418">Kinase</keyword>
<dbReference type="Gene3D" id="1.10.510.10">
    <property type="entry name" value="Transferase(Phosphotransferase) domain 1"/>
    <property type="match status" value="1"/>
</dbReference>
<evidence type="ECO:0000256" key="10">
    <source>
        <dbReference type="ARBA" id="ARBA00047899"/>
    </source>
</evidence>
<dbReference type="PANTHER" id="PTHR47982">
    <property type="entry name" value="PROLINE-RICH RECEPTOR-LIKE PROTEIN KINASE PERK4"/>
    <property type="match status" value="1"/>
</dbReference>
<name>A0A4V3WQB0_CAMSN</name>
<gene>
    <name evidence="12" type="ORF">TEA_029274</name>
</gene>
<proteinExistence type="predicted"/>
<evidence type="ECO:0000256" key="6">
    <source>
        <dbReference type="ARBA" id="ARBA00022741"/>
    </source>
</evidence>
<comment type="catalytic activity">
    <reaction evidence="11">
        <text>L-seryl-[protein] + ATP = O-phospho-L-seryl-[protein] + ADP + H(+)</text>
        <dbReference type="Rhea" id="RHEA:17989"/>
        <dbReference type="Rhea" id="RHEA-COMP:9863"/>
        <dbReference type="Rhea" id="RHEA-COMP:11604"/>
        <dbReference type="ChEBI" id="CHEBI:15378"/>
        <dbReference type="ChEBI" id="CHEBI:29999"/>
        <dbReference type="ChEBI" id="CHEBI:30616"/>
        <dbReference type="ChEBI" id="CHEBI:83421"/>
        <dbReference type="ChEBI" id="CHEBI:456216"/>
        <dbReference type="EC" id="2.7.11.1"/>
    </reaction>
</comment>
<comment type="caution">
    <text evidence="12">The sequence shown here is derived from an EMBL/GenBank/DDBJ whole genome shotgun (WGS) entry which is preliminary data.</text>
</comment>
<keyword evidence="4" id="KW-0808">Transferase</keyword>
<evidence type="ECO:0000256" key="9">
    <source>
        <dbReference type="ARBA" id="ARBA00023136"/>
    </source>
</evidence>
<keyword evidence="13" id="KW-1185">Reference proteome</keyword>
<evidence type="ECO:0000256" key="5">
    <source>
        <dbReference type="ARBA" id="ARBA00022692"/>
    </source>
</evidence>
<evidence type="ECO:0000256" key="2">
    <source>
        <dbReference type="ARBA" id="ARBA00012513"/>
    </source>
</evidence>
<keyword evidence="5" id="KW-0812">Transmembrane</keyword>
<organism evidence="12 13">
    <name type="scientific">Camellia sinensis var. sinensis</name>
    <name type="common">China tea</name>
    <dbReference type="NCBI Taxonomy" id="542762"/>
    <lineage>
        <taxon>Eukaryota</taxon>
        <taxon>Viridiplantae</taxon>
        <taxon>Streptophyta</taxon>
        <taxon>Embryophyta</taxon>
        <taxon>Tracheophyta</taxon>
        <taxon>Spermatophyta</taxon>
        <taxon>Magnoliopsida</taxon>
        <taxon>eudicotyledons</taxon>
        <taxon>Gunneridae</taxon>
        <taxon>Pentapetalae</taxon>
        <taxon>asterids</taxon>
        <taxon>Ericales</taxon>
        <taxon>Theaceae</taxon>
        <taxon>Camellia</taxon>
    </lineage>
</organism>
<keyword evidence="3" id="KW-0723">Serine/threonine-protein kinase</keyword>
<keyword evidence="6" id="KW-0547">Nucleotide-binding</keyword>
<accession>A0A4V3WQB0</accession>
<keyword evidence="9" id="KW-0472">Membrane</keyword>
<dbReference type="GO" id="GO:0005524">
    <property type="term" value="F:ATP binding"/>
    <property type="evidence" value="ECO:0007669"/>
    <property type="project" value="UniProtKB-KW"/>
</dbReference>
<comment type="subcellular location">
    <subcellularLocation>
        <location evidence="1">Cell membrane</location>
        <topology evidence="1">Single-pass membrane protein</topology>
    </subcellularLocation>
</comment>
<reference evidence="12 13" key="1">
    <citation type="journal article" date="2018" name="Proc. Natl. Acad. Sci. U.S.A.">
        <title>Draft genome sequence of Camellia sinensis var. sinensis provides insights into the evolution of the tea genome and tea quality.</title>
        <authorList>
            <person name="Wei C."/>
            <person name="Yang H."/>
            <person name="Wang S."/>
            <person name="Zhao J."/>
            <person name="Liu C."/>
            <person name="Gao L."/>
            <person name="Xia E."/>
            <person name="Lu Y."/>
            <person name="Tai Y."/>
            <person name="She G."/>
            <person name="Sun J."/>
            <person name="Cao H."/>
            <person name="Tong W."/>
            <person name="Gao Q."/>
            <person name="Li Y."/>
            <person name="Deng W."/>
            <person name="Jiang X."/>
            <person name="Wang W."/>
            <person name="Chen Q."/>
            <person name="Zhang S."/>
            <person name="Li H."/>
            <person name="Wu J."/>
            <person name="Wang P."/>
            <person name="Li P."/>
            <person name="Shi C."/>
            <person name="Zheng F."/>
            <person name="Jian J."/>
            <person name="Huang B."/>
            <person name="Shan D."/>
            <person name="Shi M."/>
            <person name="Fang C."/>
            <person name="Yue Y."/>
            <person name="Li F."/>
            <person name="Li D."/>
            <person name="Wei S."/>
            <person name="Han B."/>
            <person name="Jiang C."/>
            <person name="Yin Y."/>
            <person name="Xia T."/>
            <person name="Zhang Z."/>
            <person name="Bennetzen J.L."/>
            <person name="Zhao S."/>
            <person name="Wan X."/>
        </authorList>
    </citation>
    <scope>NUCLEOTIDE SEQUENCE [LARGE SCALE GENOMIC DNA]</scope>
    <source>
        <strain evidence="13">cv. Shuchazao</strain>
        <tissue evidence="12">Leaf</tissue>
    </source>
</reference>
<dbReference type="Proteomes" id="UP000306102">
    <property type="component" value="Unassembled WGS sequence"/>
</dbReference>